<organism evidence="3 4">
    <name type="scientific">Dufourea novaeangliae</name>
    <name type="common">Sweat bee</name>
    <dbReference type="NCBI Taxonomy" id="178035"/>
    <lineage>
        <taxon>Eukaryota</taxon>
        <taxon>Metazoa</taxon>
        <taxon>Ecdysozoa</taxon>
        <taxon>Arthropoda</taxon>
        <taxon>Hexapoda</taxon>
        <taxon>Insecta</taxon>
        <taxon>Pterygota</taxon>
        <taxon>Neoptera</taxon>
        <taxon>Endopterygota</taxon>
        <taxon>Hymenoptera</taxon>
        <taxon>Apocrita</taxon>
        <taxon>Aculeata</taxon>
        <taxon>Apoidea</taxon>
        <taxon>Anthophila</taxon>
        <taxon>Halictidae</taxon>
        <taxon>Rophitinae</taxon>
        <taxon>Dufourea</taxon>
    </lineage>
</organism>
<dbReference type="PANTHER" id="PTHR39069">
    <property type="entry name" value="ECDYSONE-INDUCIBLE GENE E1, ISOFORM A"/>
    <property type="match status" value="1"/>
</dbReference>
<gene>
    <name evidence="3" type="ORF">WN55_05948</name>
</gene>
<dbReference type="PANTHER" id="PTHR39069:SF9">
    <property type="entry name" value="EB DOMAIN-CONTAINING PROTEIN"/>
    <property type="match status" value="1"/>
</dbReference>
<dbReference type="OrthoDB" id="5912242at2759"/>
<proteinExistence type="predicted"/>
<accession>A0A154PQG5</accession>
<reference evidence="3 4" key="1">
    <citation type="submission" date="2015-07" db="EMBL/GenBank/DDBJ databases">
        <title>The genome of Dufourea novaeangliae.</title>
        <authorList>
            <person name="Pan H."/>
            <person name="Kapheim K."/>
        </authorList>
    </citation>
    <scope>NUCLEOTIDE SEQUENCE [LARGE SCALE GENOMIC DNA]</scope>
    <source>
        <strain evidence="3">0120121106</strain>
        <tissue evidence="3">Whole body</tissue>
    </source>
</reference>
<dbReference type="Pfam" id="PF01683">
    <property type="entry name" value="EB"/>
    <property type="match status" value="2"/>
</dbReference>
<sequence length="347" mass="39008">MTPTRTVVGLSRLLVLVPVTVCATISYVHQELPRCQERTPPHQTLAKCRYDDDCMKNAYCWNQEACLCKDDYIVYKNRTHVECLKVAAAIGDPCEADVQCRVTFAPYSECRRNICQCSDGSHYVEGRCYESVGLGLACQTNRNCYIKDSYCVTGFCECTLKYHPNPRNDGCIPSKELGDQCLNDYECVAENSRCIDVCSCRVDHVLSRDGKRCLKAANSVGEPCQEDSQCQLFLKDSKCGSNDKCGCLEYFHQRGSVCIKDVALNERCENHKECITDTYRDSYSTEVMNVDCVDGLCACAKDYTVTEKLHDCIRFSDNGAAAATPWTQLSRILAFAFLASLSIFWTR</sequence>
<protein>
    <recommendedName>
        <fullName evidence="2">EB domain-containing protein</fullName>
    </recommendedName>
</protein>
<dbReference type="InterPro" id="IPR006149">
    <property type="entry name" value="EB_dom"/>
</dbReference>
<feature type="signal peptide" evidence="1">
    <location>
        <begin position="1"/>
        <end position="22"/>
    </location>
</feature>
<dbReference type="EMBL" id="KQ434999">
    <property type="protein sequence ID" value="KZC13350.1"/>
    <property type="molecule type" value="Genomic_DNA"/>
</dbReference>
<evidence type="ECO:0000313" key="4">
    <source>
        <dbReference type="Proteomes" id="UP000076502"/>
    </source>
</evidence>
<dbReference type="Proteomes" id="UP000076502">
    <property type="component" value="Unassembled WGS sequence"/>
</dbReference>
<evidence type="ECO:0000259" key="2">
    <source>
        <dbReference type="Pfam" id="PF01683"/>
    </source>
</evidence>
<dbReference type="AlphaFoldDB" id="A0A154PQG5"/>
<feature type="domain" description="EB" evidence="2">
    <location>
        <begin position="117"/>
        <end position="165"/>
    </location>
</feature>
<dbReference type="OMA" id="ENIQCLY"/>
<keyword evidence="4" id="KW-1185">Reference proteome</keyword>
<feature type="domain" description="EB" evidence="2">
    <location>
        <begin position="247"/>
        <end position="306"/>
    </location>
</feature>
<keyword evidence="1" id="KW-0732">Signal</keyword>
<name>A0A154PQG5_DUFNO</name>
<evidence type="ECO:0000313" key="3">
    <source>
        <dbReference type="EMBL" id="KZC13350.1"/>
    </source>
</evidence>
<evidence type="ECO:0000256" key="1">
    <source>
        <dbReference type="SAM" id="SignalP"/>
    </source>
</evidence>
<feature type="chain" id="PRO_5007599668" description="EB domain-containing protein" evidence="1">
    <location>
        <begin position="23"/>
        <end position="347"/>
    </location>
</feature>
<dbReference type="STRING" id="178035.A0A154PQG5"/>